<keyword evidence="2" id="KW-1185">Reference proteome</keyword>
<reference evidence="1" key="1">
    <citation type="submission" date="2021-06" db="EMBL/GenBank/DDBJ databases">
        <authorList>
            <person name="Kallberg Y."/>
            <person name="Tangrot J."/>
            <person name="Rosling A."/>
        </authorList>
    </citation>
    <scope>NUCLEOTIDE SEQUENCE</scope>
    <source>
        <strain evidence="1">MA461A</strain>
    </source>
</reference>
<sequence>MEDKPIRINEISDCRQRGIVCKGPNLDSSQFFKHICNTIINHPSLTIQEKKYLINDLIRIRDTQNIIEETGEKRQCEYCNKQVIAITYCESCIRNYLEKLFNKWTTRNDELDKLIRECQLNVVSPSHIIEWIPFENFKNIEFKEDGIFSSVYIATWKNGPFKEWDAEKHELKRGGNDTYILKSLKNSKTADELWPKN</sequence>
<comment type="caution">
    <text evidence="1">The sequence shown here is derived from an EMBL/GenBank/DDBJ whole genome shotgun (WGS) entry which is preliminary data.</text>
</comment>
<dbReference type="EMBL" id="CAJVQC010017723">
    <property type="protein sequence ID" value="CAG8687692.1"/>
    <property type="molecule type" value="Genomic_DNA"/>
</dbReference>
<feature type="non-terminal residue" evidence="1">
    <location>
        <position position="197"/>
    </location>
</feature>
<organism evidence="1 2">
    <name type="scientific">Racocetra persica</name>
    <dbReference type="NCBI Taxonomy" id="160502"/>
    <lineage>
        <taxon>Eukaryota</taxon>
        <taxon>Fungi</taxon>
        <taxon>Fungi incertae sedis</taxon>
        <taxon>Mucoromycota</taxon>
        <taxon>Glomeromycotina</taxon>
        <taxon>Glomeromycetes</taxon>
        <taxon>Diversisporales</taxon>
        <taxon>Gigasporaceae</taxon>
        <taxon>Racocetra</taxon>
    </lineage>
</organism>
<evidence type="ECO:0000313" key="1">
    <source>
        <dbReference type="EMBL" id="CAG8687692.1"/>
    </source>
</evidence>
<protein>
    <submittedName>
        <fullName evidence="1">34596_t:CDS:1</fullName>
    </submittedName>
</protein>
<accession>A0ACA9P1F0</accession>
<name>A0ACA9P1F0_9GLOM</name>
<dbReference type="Proteomes" id="UP000789920">
    <property type="component" value="Unassembled WGS sequence"/>
</dbReference>
<evidence type="ECO:0000313" key="2">
    <source>
        <dbReference type="Proteomes" id="UP000789920"/>
    </source>
</evidence>
<gene>
    <name evidence="1" type="ORF">RPERSI_LOCUS9380</name>
</gene>
<proteinExistence type="predicted"/>